<comment type="caution">
    <text evidence="1">The sequence shown here is derived from an EMBL/GenBank/DDBJ whole genome shotgun (WGS) entry which is preliminary data.</text>
</comment>
<dbReference type="GeneID" id="301141789"/>
<gene>
    <name evidence="1" type="ORF">P9271_04580</name>
</gene>
<dbReference type="Pfam" id="PF07070">
    <property type="entry name" value="Spo0M"/>
    <property type="match status" value="1"/>
</dbReference>
<organism evidence="1 2">
    <name type="scientific">Metabacillus fastidiosus</name>
    <dbReference type="NCBI Taxonomy" id="1458"/>
    <lineage>
        <taxon>Bacteria</taxon>
        <taxon>Bacillati</taxon>
        <taxon>Bacillota</taxon>
        <taxon>Bacilli</taxon>
        <taxon>Bacillales</taxon>
        <taxon>Bacillaceae</taxon>
        <taxon>Metabacillus</taxon>
    </lineage>
</organism>
<dbReference type="PANTHER" id="PTHR40053:SF1">
    <property type="entry name" value="SPORULATION-CONTROL PROTEIN SPO0M"/>
    <property type="match status" value="1"/>
</dbReference>
<dbReference type="EMBL" id="JARTFS010000004">
    <property type="protein sequence ID" value="MED4400606.1"/>
    <property type="molecule type" value="Genomic_DNA"/>
</dbReference>
<dbReference type="PANTHER" id="PTHR40053">
    <property type="entry name" value="SPORULATION-CONTROL PROTEIN SPO0M"/>
    <property type="match status" value="1"/>
</dbReference>
<dbReference type="Proteomes" id="UP001342826">
    <property type="component" value="Unassembled WGS sequence"/>
</dbReference>
<protein>
    <submittedName>
        <fullName evidence="1">Sporulation protein</fullName>
    </submittedName>
</protein>
<dbReference type="InterPro" id="IPR009776">
    <property type="entry name" value="Spore_0_M"/>
</dbReference>
<dbReference type="RefSeq" id="WP_066231354.1">
    <property type="nucleotide sequence ID" value="NZ_JARTFQ010000010.1"/>
</dbReference>
<keyword evidence="2" id="KW-1185">Reference proteome</keyword>
<name>A0ABU6NUA8_9BACI</name>
<accession>A0ABU6NUA8</accession>
<reference evidence="1 2" key="1">
    <citation type="submission" date="2023-03" db="EMBL/GenBank/DDBJ databases">
        <title>Bacillus Genome Sequencing.</title>
        <authorList>
            <person name="Dunlap C."/>
        </authorList>
    </citation>
    <scope>NUCLEOTIDE SEQUENCE [LARGE SCALE GENOMIC DNA]</scope>
    <source>
        <strain evidence="1 2">NRS-1717</strain>
    </source>
</reference>
<evidence type="ECO:0000313" key="1">
    <source>
        <dbReference type="EMBL" id="MED4400606.1"/>
    </source>
</evidence>
<evidence type="ECO:0000313" key="2">
    <source>
        <dbReference type="Proteomes" id="UP001342826"/>
    </source>
</evidence>
<proteinExistence type="predicted"/>
<sequence>MILRKYMSLLGIGSAKIDLILQKETYKAGDIVRGYFSIEGGTIEQKLKRVECDLLLTDHAAGMEKVIDTATILTARSINSEEAYDLPFCFKLPTSLTASTDELSYRFQTRLVFDEGVTSQDQDIIQII</sequence>